<sequence>MDLNLLIALDALLDEGGVGAAADRLHLSQPAMSRTLGRIRKATGDPILVRSGREMLPTPYAERIRDEVHQIVTRAQTVLTPTTRIDPAALDRTFTLQCNDVVADALLTRLAARLTATAPGVRLRFLGEAVTTVDELRRGHVDFQITDTAPPHAETRSATVLTDTLAVAGHHDLPRDPSTWEGFAALPHIVVSRRGRVHDRIDDLLDRRGLRRRVAFTVPTLALALRTMTVAADLITVAPRTLAGPALPPASRLYPLPAPTPAVPAVLAWHARHDRDPAHGWMRELITRTLTGVGEGRVTPSGTSPDEAE</sequence>
<dbReference type="InterPro" id="IPR000847">
    <property type="entry name" value="LysR_HTH_N"/>
</dbReference>
<dbReference type="PANTHER" id="PTHR30118">
    <property type="entry name" value="HTH-TYPE TRANSCRIPTIONAL REGULATOR LEUO-RELATED"/>
    <property type="match status" value="1"/>
</dbReference>
<gene>
    <name evidence="6" type="ORF">K7472_11390</name>
</gene>
<dbReference type="InterPro" id="IPR005119">
    <property type="entry name" value="LysR_subst-bd"/>
</dbReference>
<dbReference type="PROSITE" id="PS50931">
    <property type="entry name" value="HTH_LYSR"/>
    <property type="match status" value="1"/>
</dbReference>
<dbReference type="Pfam" id="PF03466">
    <property type="entry name" value="LysR_substrate"/>
    <property type="match status" value="1"/>
</dbReference>
<keyword evidence="4" id="KW-0804">Transcription</keyword>
<dbReference type="RefSeq" id="WP_222976880.1">
    <property type="nucleotide sequence ID" value="NZ_JAINVZ010000006.1"/>
</dbReference>
<dbReference type="Gene3D" id="1.10.10.10">
    <property type="entry name" value="Winged helix-like DNA-binding domain superfamily/Winged helix DNA-binding domain"/>
    <property type="match status" value="1"/>
</dbReference>
<dbReference type="EMBL" id="JAINVZ010000006">
    <property type="protein sequence ID" value="MBY8885449.1"/>
    <property type="molecule type" value="Genomic_DNA"/>
</dbReference>
<evidence type="ECO:0000259" key="5">
    <source>
        <dbReference type="PROSITE" id="PS50931"/>
    </source>
</evidence>
<reference evidence="6 7" key="1">
    <citation type="submission" date="2021-08" db="EMBL/GenBank/DDBJ databases">
        <title>Streptomyces sp. PTM05 isolated from lichen.</title>
        <authorList>
            <person name="Somphong A."/>
            <person name="Phongsopitanun W."/>
            <person name="Tanasupawat S."/>
        </authorList>
    </citation>
    <scope>NUCLEOTIDE SEQUENCE [LARGE SCALE GENOMIC DNA]</scope>
    <source>
        <strain evidence="6 7">Ptm05</strain>
    </source>
</reference>
<evidence type="ECO:0000256" key="1">
    <source>
        <dbReference type="ARBA" id="ARBA00009437"/>
    </source>
</evidence>
<dbReference type="InterPro" id="IPR036390">
    <property type="entry name" value="WH_DNA-bd_sf"/>
</dbReference>
<dbReference type="Gene3D" id="3.40.190.10">
    <property type="entry name" value="Periplasmic binding protein-like II"/>
    <property type="match status" value="2"/>
</dbReference>
<comment type="caution">
    <text evidence="6">The sequence shown here is derived from an EMBL/GenBank/DDBJ whole genome shotgun (WGS) entry which is preliminary data.</text>
</comment>
<protein>
    <submittedName>
        <fullName evidence="6">LysR family transcriptional regulator</fullName>
    </submittedName>
</protein>
<organism evidence="6 7">
    <name type="scientific">Streptantibioticus parmotrematis</name>
    <dbReference type="NCBI Taxonomy" id="2873249"/>
    <lineage>
        <taxon>Bacteria</taxon>
        <taxon>Bacillati</taxon>
        <taxon>Actinomycetota</taxon>
        <taxon>Actinomycetes</taxon>
        <taxon>Kitasatosporales</taxon>
        <taxon>Streptomycetaceae</taxon>
        <taxon>Streptantibioticus</taxon>
    </lineage>
</organism>
<evidence type="ECO:0000313" key="7">
    <source>
        <dbReference type="Proteomes" id="UP001198565"/>
    </source>
</evidence>
<dbReference type="InterPro" id="IPR036388">
    <property type="entry name" value="WH-like_DNA-bd_sf"/>
</dbReference>
<dbReference type="Pfam" id="PF00126">
    <property type="entry name" value="HTH_1"/>
    <property type="match status" value="1"/>
</dbReference>
<dbReference type="InterPro" id="IPR050389">
    <property type="entry name" value="LysR-type_TF"/>
</dbReference>
<dbReference type="SUPFAM" id="SSF46785">
    <property type="entry name" value="Winged helix' DNA-binding domain"/>
    <property type="match status" value="1"/>
</dbReference>
<evidence type="ECO:0000256" key="4">
    <source>
        <dbReference type="ARBA" id="ARBA00023163"/>
    </source>
</evidence>
<name>A0ABS7QUI0_9ACTN</name>
<dbReference type="SUPFAM" id="SSF53850">
    <property type="entry name" value="Periplasmic binding protein-like II"/>
    <property type="match status" value="1"/>
</dbReference>
<accession>A0ABS7QUI0</accession>
<keyword evidence="3" id="KW-0238">DNA-binding</keyword>
<feature type="domain" description="HTH lysR-type" evidence="5">
    <location>
        <begin position="1"/>
        <end position="58"/>
    </location>
</feature>
<dbReference type="Proteomes" id="UP001198565">
    <property type="component" value="Unassembled WGS sequence"/>
</dbReference>
<comment type="similarity">
    <text evidence="1">Belongs to the LysR transcriptional regulatory family.</text>
</comment>
<proteinExistence type="inferred from homology"/>
<keyword evidence="7" id="KW-1185">Reference proteome</keyword>
<evidence type="ECO:0000313" key="6">
    <source>
        <dbReference type="EMBL" id="MBY8885449.1"/>
    </source>
</evidence>
<evidence type="ECO:0000256" key="2">
    <source>
        <dbReference type="ARBA" id="ARBA00023015"/>
    </source>
</evidence>
<evidence type="ECO:0000256" key="3">
    <source>
        <dbReference type="ARBA" id="ARBA00023125"/>
    </source>
</evidence>
<dbReference type="PANTHER" id="PTHR30118:SF15">
    <property type="entry name" value="TRANSCRIPTIONAL REGULATORY PROTEIN"/>
    <property type="match status" value="1"/>
</dbReference>
<keyword evidence="2" id="KW-0805">Transcription regulation</keyword>